<name>A0A1Q2CQX0_9ACTN</name>
<dbReference type="Proteomes" id="UP000188145">
    <property type="component" value="Chromosome"/>
</dbReference>
<dbReference type="Gene3D" id="3.40.190.10">
    <property type="entry name" value="Periplasmic binding protein-like II"/>
    <property type="match status" value="2"/>
</dbReference>
<keyword evidence="1 2" id="KW-0732">Signal</keyword>
<reference evidence="4" key="1">
    <citation type="submission" date="2017-02" db="EMBL/GenBank/DDBJ databases">
        <title>Tessaracoccus aquaemaris sp. nov., isolated from the intestine of a Korean rockfish, Sebastes schlegelii, in a marine aquaculture pond.</title>
        <authorList>
            <person name="Tak E.J."/>
            <person name="Bae J.-W."/>
        </authorList>
    </citation>
    <scope>NUCLEOTIDE SEQUENCE [LARGE SCALE GENOMIC DNA]</scope>
    <source>
        <strain evidence="4">NSG39</strain>
    </source>
</reference>
<evidence type="ECO:0000256" key="1">
    <source>
        <dbReference type="ARBA" id="ARBA00022729"/>
    </source>
</evidence>
<dbReference type="PANTHER" id="PTHR30006">
    <property type="entry name" value="THIAMINE-BINDING PERIPLASMIC PROTEIN-RELATED"/>
    <property type="match status" value="1"/>
</dbReference>
<feature type="chain" id="PRO_5038378740" description="Iron ABC transporter substrate-binding protein" evidence="2">
    <location>
        <begin position="25"/>
        <end position="355"/>
    </location>
</feature>
<dbReference type="Pfam" id="PF13416">
    <property type="entry name" value="SBP_bac_8"/>
    <property type="match status" value="1"/>
</dbReference>
<dbReference type="AlphaFoldDB" id="A0A1Q2CQX0"/>
<accession>A0A1Q2CQX0</accession>
<gene>
    <name evidence="3" type="ORF">BW730_14395</name>
</gene>
<evidence type="ECO:0000313" key="3">
    <source>
        <dbReference type="EMBL" id="AQP48519.1"/>
    </source>
</evidence>
<dbReference type="InterPro" id="IPR026045">
    <property type="entry name" value="Ferric-bd"/>
</dbReference>
<evidence type="ECO:0008006" key="5">
    <source>
        <dbReference type="Google" id="ProtNLM"/>
    </source>
</evidence>
<sequence length="355" mass="37419">MNTSTKTLIPLLAIGIALSACTPAADPQVAGGGGGSESAGGGKVSVACSQVEDYCEAMIKQFQEATGIEANYVSMGAGAAIARLSASKDAPEFDVWAGGQAENHLVAADQGLIENYVSGNASNLDEQNTDKDGIWSGFYTGALGFCSSEEQLAALGLEVPTSWDDLLDPKLKGHVGMPHPASVGAGYMAMYAKYVIDGKDEAKTIDYFTKLNQNVLQYGNASTTAGEMVGRGELATSISLVADCERLAAQGYELTVSYPEEGAGYEVGAVSVVKGAKNPENAKKFYDWILTTDWQNAYGDIPTYALPVNPDATIREGATDITELNLVPWDKREAADQRQTMIDAFTQQIAPAPKA</sequence>
<dbReference type="SUPFAM" id="SSF53850">
    <property type="entry name" value="Periplasmic binding protein-like II"/>
    <property type="match status" value="1"/>
</dbReference>
<dbReference type="PROSITE" id="PS51257">
    <property type="entry name" value="PROKAR_LIPOPROTEIN"/>
    <property type="match status" value="1"/>
</dbReference>
<dbReference type="GO" id="GO:0015888">
    <property type="term" value="P:thiamine transport"/>
    <property type="evidence" value="ECO:0007669"/>
    <property type="project" value="TreeGrafter"/>
</dbReference>
<organism evidence="3 4">
    <name type="scientific">Tessaracoccus aquimaris</name>
    <dbReference type="NCBI Taxonomy" id="1332264"/>
    <lineage>
        <taxon>Bacteria</taxon>
        <taxon>Bacillati</taxon>
        <taxon>Actinomycetota</taxon>
        <taxon>Actinomycetes</taxon>
        <taxon>Propionibacteriales</taxon>
        <taxon>Propionibacteriaceae</taxon>
        <taxon>Tessaracoccus</taxon>
    </lineage>
</organism>
<dbReference type="STRING" id="1332264.BW730_14395"/>
<dbReference type="OrthoDB" id="366726at2"/>
<dbReference type="GO" id="GO:0030288">
    <property type="term" value="C:outer membrane-bounded periplasmic space"/>
    <property type="evidence" value="ECO:0007669"/>
    <property type="project" value="TreeGrafter"/>
</dbReference>
<dbReference type="PANTHER" id="PTHR30006:SF2">
    <property type="entry name" value="ABC TRANSPORTER SUBSTRATE-BINDING PROTEIN"/>
    <property type="match status" value="1"/>
</dbReference>
<dbReference type="PIRSF" id="PIRSF002825">
    <property type="entry name" value="CfbpA"/>
    <property type="match status" value="1"/>
</dbReference>
<evidence type="ECO:0000313" key="4">
    <source>
        <dbReference type="Proteomes" id="UP000188145"/>
    </source>
</evidence>
<dbReference type="EMBL" id="CP019606">
    <property type="protein sequence ID" value="AQP48519.1"/>
    <property type="molecule type" value="Genomic_DNA"/>
</dbReference>
<evidence type="ECO:0000256" key="2">
    <source>
        <dbReference type="SAM" id="SignalP"/>
    </source>
</evidence>
<dbReference type="KEGG" id="tes:BW730_14395"/>
<proteinExistence type="predicted"/>
<dbReference type="RefSeq" id="WP_077686855.1">
    <property type="nucleotide sequence ID" value="NZ_CP019606.1"/>
</dbReference>
<dbReference type="InterPro" id="IPR006059">
    <property type="entry name" value="SBP"/>
</dbReference>
<keyword evidence="4" id="KW-1185">Reference proteome</keyword>
<dbReference type="CDD" id="cd13544">
    <property type="entry name" value="PBP2_Fbp_like_1"/>
    <property type="match status" value="1"/>
</dbReference>
<dbReference type="GO" id="GO:0030975">
    <property type="term" value="F:thiamine binding"/>
    <property type="evidence" value="ECO:0007669"/>
    <property type="project" value="TreeGrafter"/>
</dbReference>
<feature type="signal peptide" evidence="2">
    <location>
        <begin position="1"/>
        <end position="24"/>
    </location>
</feature>
<protein>
    <recommendedName>
        <fullName evidence="5">Iron ABC transporter substrate-binding protein</fullName>
    </recommendedName>
</protein>
<dbReference type="GO" id="GO:0030976">
    <property type="term" value="F:thiamine pyrophosphate binding"/>
    <property type="evidence" value="ECO:0007669"/>
    <property type="project" value="TreeGrafter"/>
</dbReference>